<dbReference type="PANTHER" id="PTHR44943">
    <property type="entry name" value="CELLULOSE SYNTHASE OPERON PROTEIN C"/>
    <property type="match status" value="1"/>
</dbReference>
<dbReference type="Gene3D" id="3.30.200.20">
    <property type="entry name" value="Phosphorylase Kinase, domain 1"/>
    <property type="match status" value="1"/>
</dbReference>
<dbReference type="Gene3D" id="1.25.40.10">
    <property type="entry name" value="Tetratricopeptide repeat domain"/>
    <property type="match status" value="1"/>
</dbReference>
<keyword evidence="2 3" id="KW-0802">TPR repeat</keyword>
<dbReference type="EMBL" id="BIFS01000002">
    <property type="protein sequence ID" value="GCE23034.1"/>
    <property type="molecule type" value="Genomic_DNA"/>
</dbReference>
<dbReference type="Pfam" id="PF13181">
    <property type="entry name" value="TPR_8"/>
    <property type="match status" value="1"/>
</dbReference>
<dbReference type="PROSITE" id="PS50005">
    <property type="entry name" value="TPR"/>
    <property type="match status" value="2"/>
</dbReference>
<gene>
    <name evidence="5" type="ORF">KDK_68340</name>
</gene>
<feature type="repeat" description="TPR" evidence="3">
    <location>
        <begin position="359"/>
        <end position="392"/>
    </location>
</feature>
<proteinExistence type="predicted"/>
<dbReference type="SMART" id="SM00028">
    <property type="entry name" value="TPR"/>
    <property type="match status" value="3"/>
</dbReference>
<dbReference type="OrthoDB" id="146908at2"/>
<dbReference type="PROSITE" id="PS50011">
    <property type="entry name" value="PROTEIN_KINASE_DOM"/>
    <property type="match status" value="1"/>
</dbReference>
<sequence length="424" mass="47391">MGSGFELGAGTTLGPYQIQHLLGKGRNGNSYLAWHVDSRQHVTLKLLPQDQANQHLWEAVRRELRTFSSFRQPAILPVFQSFVYRFPVNPSDASQPLSISYLLSVCLYTPWSLSDVLAGRMIPDAVETWLFNLFQQVGQALNFVHQQGLVHGALVPGNLLFSQTQSWIADFSLARLSPPPAPYLAPELEALVKQCYAQQNMETYWSLKYPLADQYALAVLYSQLVSVLLSQADARSLLPVLYQAMQADPEQRFPSVEHFTYTLLRRFPLSQGGQFDRRSTPISLAPPTSGSASAEEYLQHIMAFDQEQKKLTQQSFPFPAAPKTAAEWATQGDLFFAQHRYEEAKEAYQKAISADARNATYLGAFGDSCFALEQYDAALQAYEKGIRLSPLDATLWNNRGAVLDAVGRYSDAQASYLRASQLEA</sequence>
<dbReference type="InterPro" id="IPR011990">
    <property type="entry name" value="TPR-like_helical_dom_sf"/>
</dbReference>
<accession>A0A402AVB6</accession>
<dbReference type="RefSeq" id="WP_126556537.1">
    <property type="nucleotide sequence ID" value="NZ_BIFS01000002.1"/>
</dbReference>
<dbReference type="Gene3D" id="1.10.510.10">
    <property type="entry name" value="Transferase(Phosphotransferase) domain 1"/>
    <property type="match status" value="1"/>
</dbReference>
<evidence type="ECO:0000259" key="4">
    <source>
        <dbReference type="PROSITE" id="PS50011"/>
    </source>
</evidence>
<organism evidence="5 6">
    <name type="scientific">Dictyobacter kobayashii</name>
    <dbReference type="NCBI Taxonomy" id="2014872"/>
    <lineage>
        <taxon>Bacteria</taxon>
        <taxon>Bacillati</taxon>
        <taxon>Chloroflexota</taxon>
        <taxon>Ktedonobacteria</taxon>
        <taxon>Ktedonobacterales</taxon>
        <taxon>Dictyobacteraceae</taxon>
        <taxon>Dictyobacter</taxon>
    </lineage>
</organism>
<evidence type="ECO:0000256" key="2">
    <source>
        <dbReference type="ARBA" id="ARBA00022803"/>
    </source>
</evidence>
<feature type="repeat" description="TPR" evidence="3">
    <location>
        <begin position="325"/>
        <end position="358"/>
    </location>
</feature>
<dbReference type="Pfam" id="PF13414">
    <property type="entry name" value="TPR_11"/>
    <property type="match status" value="1"/>
</dbReference>
<dbReference type="GO" id="GO:0005524">
    <property type="term" value="F:ATP binding"/>
    <property type="evidence" value="ECO:0007669"/>
    <property type="project" value="InterPro"/>
</dbReference>
<evidence type="ECO:0000256" key="3">
    <source>
        <dbReference type="PROSITE-ProRule" id="PRU00339"/>
    </source>
</evidence>
<dbReference type="InterPro" id="IPR051685">
    <property type="entry name" value="Ycf3/AcsC/BcsC/TPR_MFPF"/>
</dbReference>
<dbReference type="Pfam" id="PF00069">
    <property type="entry name" value="Pkinase"/>
    <property type="match status" value="1"/>
</dbReference>
<keyword evidence="6" id="KW-1185">Reference proteome</keyword>
<name>A0A402AVB6_9CHLR</name>
<dbReference type="AlphaFoldDB" id="A0A402AVB6"/>
<feature type="domain" description="Protein kinase" evidence="4">
    <location>
        <begin position="16"/>
        <end position="264"/>
    </location>
</feature>
<evidence type="ECO:0000313" key="5">
    <source>
        <dbReference type="EMBL" id="GCE23034.1"/>
    </source>
</evidence>
<dbReference type="SUPFAM" id="SSF48452">
    <property type="entry name" value="TPR-like"/>
    <property type="match status" value="1"/>
</dbReference>
<keyword evidence="1" id="KW-0677">Repeat</keyword>
<dbReference type="Proteomes" id="UP000287188">
    <property type="component" value="Unassembled WGS sequence"/>
</dbReference>
<evidence type="ECO:0000313" key="6">
    <source>
        <dbReference type="Proteomes" id="UP000287188"/>
    </source>
</evidence>
<dbReference type="SUPFAM" id="SSF56112">
    <property type="entry name" value="Protein kinase-like (PK-like)"/>
    <property type="match status" value="1"/>
</dbReference>
<dbReference type="PANTHER" id="PTHR44943:SF8">
    <property type="entry name" value="TPR REPEAT-CONTAINING PROTEIN MJ0263"/>
    <property type="match status" value="1"/>
</dbReference>
<dbReference type="InterPro" id="IPR000719">
    <property type="entry name" value="Prot_kinase_dom"/>
</dbReference>
<dbReference type="GO" id="GO:0004672">
    <property type="term" value="F:protein kinase activity"/>
    <property type="evidence" value="ECO:0007669"/>
    <property type="project" value="InterPro"/>
</dbReference>
<protein>
    <recommendedName>
        <fullName evidence="4">Protein kinase domain-containing protein</fullName>
    </recommendedName>
</protein>
<dbReference type="SMART" id="SM00220">
    <property type="entry name" value="S_TKc"/>
    <property type="match status" value="1"/>
</dbReference>
<evidence type="ECO:0000256" key="1">
    <source>
        <dbReference type="ARBA" id="ARBA00022737"/>
    </source>
</evidence>
<dbReference type="InterPro" id="IPR011009">
    <property type="entry name" value="Kinase-like_dom_sf"/>
</dbReference>
<comment type="caution">
    <text evidence="5">The sequence shown here is derived from an EMBL/GenBank/DDBJ whole genome shotgun (WGS) entry which is preliminary data.</text>
</comment>
<reference evidence="6" key="1">
    <citation type="submission" date="2018-12" db="EMBL/GenBank/DDBJ databases">
        <title>Tengunoibacter tsumagoiensis gen. nov., sp. nov., Dictyobacter kobayashii sp. nov., D. alpinus sp. nov., and D. joshuensis sp. nov. and description of Dictyobacteraceae fam. nov. within the order Ktedonobacterales isolated from Tengu-no-mugimeshi.</title>
        <authorList>
            <person name="Wang C.M."/>
            <person name="Zheng Y."/>
            <person name="Sakai Y."/>
            <person name="Toyoda A."/>
            <person name="Minakuchi Y."/>
            <person name="Abe K."/>
            <person name="Yokota A."/>
            <person name="Yabe S."/>
        </authorList>
    </citation>
    <scope>NUCLEOTIDE SEQUENCE [LARGE SCALE GENOMIC DNA]</scope>
    <source>
        <strain evidence="6">Uno11</strain>
    </source>
</reference>
<dbReference type="InterPro" id="IPR019734">
    <property type="entry name" value="TPR_rpt"/>
</dbReference>